<gene>
    <name evidence="1" type="ORF">Cgig2_001677</name>
</gene>
<proteinExistence type="predicted"/>
<evidence type="ECO:0000313" key="1">
    <source>
        <dbReference type="EMBL" id="KAJ8430592.1"/>
    </source>
</evidence>
<comment type="caution">
    <text evidence="1">The sequence shown here is derived from an EMBL/GenBank/DDBJ whole genome shotgun (WGS) entry which is preliminary data.</text>
</comment>
<reference evidence="1" key="1">
    <citation type="submission" date="2022-04" db="EMBL/GenBank/DDBJ databases">
        <title>Carnegiea gigantea Genome sequencing and assembly v2.</title>
        <authorList>
            <person name="Copetti D."/>
            <person name="Sanderson M.J."/>
            <person name="Burquez A."/>
            <person name="Wojciechowski M.F."/>
        </authorList>
    </citation>
    <scope>NUCLEOTIDE SEQUENCE</scope>
    <source>
        <strain evidence="1">SGP5-SGP5p</strain>
        <tissue evidence="1">Aerial part</tissue>
    </source>
</reference>
<organism evidence="1 2">
    <name type="scientific">Carnegiea gigantea</name>
    <dbReference type="NCBI Taxonomy" id="171969"/>
    <lineage>
        <taxon>Eukaryota</taxon>
        <taxon>Viridiplantae</taxon>
        <taxon>Streptophyta</taxon>
        <taxon>Embryophyta</taxon>
        <taxon>Tracheophyta</taxon>
        <taxon>Spermatophyta</taxon>
        <taxon>Magnoliopsida</taxon>
        <taxon>eudicotyledons</taxon>
        <taxon>Gunneridae</taxon>
        <taxon>Pentapetalae</taxon>
        <taxon>Caryophyllales</taxon>
        <taxon>Cactineae</taxon>
        <taxon>Cactaceae</taxon>
        <taxon>Cactoideae</taxon>
        <taxon>Echinocereeae</taxon>
        <taxon>Carnegiea</taxon>
    </lineage>
</organism>
<accession>A0A9Q1JTI3</accession>
<sequence>MKYIGPDYSCTNKTIWSIIDRALYNVLWYDVFEYAQFCEKWAIDVRFKDTVRDKMNQSIRQCKMYQLVQILKSMKKPLQQIHQQQTLFKQKLDDVQQMLQNDPCNMELQQAEKKCRMEYLRILKSSLMLMRQQSKLDWLNYGDKGSRLKISSYVYSIRDEHDQLVYGFEVAG</sequence>
<evidence type="ECO:0000313" key="2">
    <source>
        <dbReference type="Proteomes" id="UP001153076"/>
    </source>
</evidence>
<dbReference type="Proteomes" id="UP001153076">
    <property type="component" value="Unassembled WGS sequence"/>
</dbReference>
<dbReference type="AlphaFoldDB" id="A0A9Q1JTI3"/>
<protein>
    <submittedName>
        <fullName evidence="1">Uncharacterized protein</fullName>
    </submittedName>
</protein>
<keyword evidence="2" id="KW-1185">Reference proteome</keyword>
<dbReference type="EMBL" id="JAKOGI010000780">
    <property type="protein sequence ID" value="KAJ8430592.1"/>
    <property type="molecule type" value="Genomic_DNA"/>
</dbReference>
<name>A0A9Q1JTI3_9CARY</name>